<keyword evidence="4" id="KW-1185">Reference proteome</keyword>
<organism evidence="3 4">
    <name type="scientific">Reticulibacter mediterranei</name>
    <dbReference type="NCBI Taxonomy" id="2778369"/>
    <lineage>
        <taxon>Bacteria</taxon>
        <taxon>Bacillati</taxon>
        <taxon>Chloroflexota</taxon>
        <taxon>Ktedonobacteria</taxon>
        <taxon>Ktedonobacterales</taxon>
        <taxon>Reticulibacteraceae</taxon>
        <taxon>Reticulibacter</taxon>
    </lineage>
</organism>
<evidence type="ECO:0000313" key="3">
    <source>
        <dbReference type="EMBL" id="GHO92397.1"/>
    </source>
</evidence>
<sequence length="251" mass="27096">MTTGLSRPVSKVRVAMGVIVLVILIISGSIIGIAYFNKETKPTQQTVVAVPTPNSAPQYLDPFNDNTYGWNLESEPGKYSAQIGGGNLTLEDDSHKLLWEQLPGQRSFSDFTLYVDATLTKGDPQNGYGVYIRGSANANSDLATYYRFELYGDGAYGIYKGIISDNGQTGYTKLVDYTPSTAVNKAGKVNHIRITAQGSSLSFTVNGYQLQTLNDTSYAKGTIAFFVSNTTDAKPGAQAQFSEFGVYKPGA</sequence>
<dbReference type="Gene3D" id="2.60.120.560">
    <property type="entry name" value="Exo-inulinase, domain 1"/>
    <property type="match status" value="1"/>
</dbReference>
<name>A0A8J3IJC3_9CHLR</name>
<keyword evidence="1" id="KW-1133">Transmembrane helix</keyword>
<evidence type="ECO:0000256" key="1">
    <source>
        <dbReference type="SAM" id="Phobius"/>
    </source>
</evidence>
<proteinExistence type="predicted"/>
<feature type="transmembrane region" description="Helical" evidence="1">
    <location>
        <begin position="12"/>
        <end position="36"/>
    </location>
</feature>
<dbReference type="GO" id="GO:0016787">
    <property type="term" value="F:hydrolase activity"/>
    <property type="evidence" value="ECO:0007669"/>
    <property type="project" value="InterPro"/>
</dbReference>
<dbReference type="EMBL" id="BNJK01000001">
    <property type="protein sequence ID" value="GHO92397.1"/>
    <property type="molecule type" value="Genomic_DNA"/>
</dbReference>
<keyword evidence="1" id="KW-0812">Transmembrane</keyword>
<comment type="caution">
    <text evidence="3">The sequence shown here is derived from an EMBL/GenBank/DDBJ whole genome shotgun (WGS) entry which is preliminary data.</text>
</comment>
<dbReference type="Proteomes" id="UP000597444">
    <property type="component" value="Unassembled WGS sequence"/>
</dbReference>
<dbReference type="Pfam" id="PF06439">
    <property type="entry name" value="3keto-disac_hyd"/>
    <property type="match status" value="1"/>
</dbReference>
<evidence type="ECO:0000259" key="2">
    <source>
        <dbReference type="Pfam" id="PF06439"/>
    </source>
</evidence>
<reference evidence="3" key="1">
    <citation type="submission" date="2020-10" db="EMBL/GenBank/DDBJ databases">
        <title>Taxonomic study of unclassified bacteria belonging to the class Ktedonobacteria.</title>
        <authorList>
            <person name="Yabe S."/>
            <person name="Wang C.M."/>
            <person name="Zheng Y."/>
            <person name="Sakai Y."/>
            <person name="Cavaletti L."/>
            <person name="Monciardini P."/>
            <person name="Donadio S."/>
        </authorList>
    </citation>
    <scope>NUCLEOTIDE SEQUENCE</scope>
    <source>
        <strain evidence="3">ID150040</strain>
    </source>
</reference>
<dbReference type="AlphaFoldDB" id="A0A8J3IJC3"/>
<keyword evidence="1" id="KW-0472">Membrane</keyword>
<accession>A0A8J3IJC3</accession>
<protein>
    <recommendedName>
        <fullName evidence="2">3-keto-alpha-glucoside-1,2-lyase/3-keto-2-hydroxy-glucal hydratase domain-containing protein</fullName>
    </recommendedName>
</protein>
<dbReference type="InterPro" id="IPR010496">
    <property type="entry name" value="AL/BT2_dom"/>
</dbReference>
<gene>
    <name evidence="3" type="ORF">KSF_024450</name>
</gene>
<evidence type="ECO:0000313" key="4">
    <source>
        <dbReference type="Proteomes" id="UP000597444"/>
    </source>
</evidence>
<feature type="domain" description="3-keto-alpha-glucoside-1,2-lyase/3-keto-2-hydroxy-glucal hydratase" evidence="2">
    <location>
        <begin position="66"/>
        <end position="226"/>
    </location>
</feature>